<evidence type="ECO:0000256" key="1">
    <source>
        <dbReference type="ARBA" id="ARBA00004141"/>
    </source>
</evidence>
<dbReference type="GO" id="GO:0016020">
    <property type="term" value="C:membrane"/>
    <property type="evidence" value="ECO:0007669"/>
    <property type="project" value="UniProtKB-SubCell"/>
</dbReference>
<feature type="transmembrane region" description="Helical" evidence="5">
    <location>
        <begin position="49"/>
        <end position="72"/>
    </location>
</feature>
<sequence length="393" mass="43199">MLKNPESKNYGTFPLVLEHKTNGLTFIDTFYTLMKSMIGTGVLYFPKSFYQGGAIFSAIACFFVSFTTLLCMKWLSRAHNTHGGTYADLAGKAIGKYGEYSVDFMIFATQLGPGLIGVGFLITNTSKSLSALGLDTSDYVLLAIFMALLVPLSMIKLIKDQAWAYIISDFIIIANLSIISIYGIYNGGSVDNIDIIKPKTMFFTLGIIVYGLEGISLILPIKAEMNQAWEFDKLLSYMMTCVTVILVFFGSINVFAYGSDLEDIVTLNLPDSYWVVGIILAYVVAIVLSIPLVLHPAFQIIEKYAKLQGMQIDIMRVLVVMFTVIFGFFARNSLGLCVSVIGGLFCAPLAFIYPSLIHIKLNTVNTMDITVAWTMFFVGLVFGAAAVLSVIIS</sequence>
<organism evidence="7 8">
    <name type="scientific">Stentor coeruleus</name>
    <dbReference type="NCBI Taxonomy" id="5963"/>
    <lineage>
        <taxon>Eukaryota</taxon>
        <taxon>Sar</taxon>
        <taxon>Alveolata</taxon>
        <taxon>Ciliophora</taxon>
        <taxon>Postciliodesmatophora</taxon>
        <taxon>Heterotrichea</taxon>
        <taxon>Heterotrichida</taxon>
        <taxon>Stentoridae</taxon>
        <taxon>Stentor</taxon>
    </lineage>
</organism>
<dbReference type="OrthoDB" id="339469at2759"/>
<keyword evidence="2 5" id="KW-0812">Transmembrane</keyword>
<dbReference type="EMBL" id="MPUH01000641">
    <property type="protein sequence ID" value="OMJ76257.1"/>
    <property type="molecule type" value="Genomic_DNA"/>
</dbReference>
<protein>
    <recommendedName>
        <fullName evidence="6">Amino acid transporter transmembrane domain-containing protein</fullName>
    </recommendedName>
</protein>
<feature type="transmembrane region" description="Helical" evidence="5">
    <location>
        <begin position="314"/>
        <end position="334"/>
    </location>
</feature>
<feature type="transmembrane region" description="Helical" evidence="5">
    <location>
        <begin position="104"/>
        <end position="123"/>
    </location>
</feature>
<evidence type="ECO:0000256" key="3">
    <source>
        <dbReference type="ARBA" id="ARBA00022989"/>
    </source>
</evidence>
<feature type="transmembrane region" description="Helical" evidence="5">
    <location>
        <begin position="340"/>
        <end position="359"/>
    </location>
</feature>
<feature type="transmembrane region" description="Helical" evidence="5">
    <location>
        <begin position="162"/>
        <end position="185"/>
    </location>
</feature>
<dbReference type="AlphaFoldDB" id="A0A1R2BHK5"/>
<keyword evidence="8" id="KW-1185">Reference proteome</keyword>
<evidence type="ECO:0000259" key="6">
    <source>
        <dbReference type="Pfam" id="PF01490"/>
    </source>
</evidence>
<dbReference type="Proteomes" id="UP000187209">
    <property type="component" value="Unassembled WGS sequence"/>
</dbReference>
<name>A0A1R2BHK5_9CILI</name>
<feature type="domain" description="Amino acid transporter transmembrane" evidence="6">
    <location>
        <begin position="24"/>
        <end position="390"/>
    </location>
</feature>
<comment type="caution">
    <text evidence="7">The sequence shown here is derived from an EMBL/GenBank/DDBJ whole genome shotgun (WGS) entry which is preliminary data.</text>
</comment>
<feature type="transmembrane region" description="Helical" evidence="5">
    <location>
        <begin position="200"/>
        <end position="222"/>
    </location>
</feature>
<dbReference type="Pfam" id="PF01490">
    <property type="entry name" value="Aa_trans"/>
    <property type="match status" value="1"/>
</dbReference>
<proteinExistence type="predicted"/>
<feature type="transmembrane region" description="Helical" evidence="5">
    <location>
        <begin position="272"/>
        <end position="294"/>
    </location>
</feature>
<keyword evidence="4 5" id="KW-0472">Membrane</keyword>
<dbReference type="PANTHER" id="PTHR22950:SF666">
    <property type="entry name" value="VACUOLAR AMINO ACID TRANSPORTER 4"/>
    <property type="match status" value="1"/>
</dbReference>
<dbReference type="GO" id="GO:0015179">
    <property type="term" value="F:L-amino acid transmembrane transporter activity"/>
    <property type="evidence" value="ECO:0007669"/>
    <property type="project" value="TreeGrafter"/>
</dbReference>
<evidence type="ECO:0000313" key="8">
    <source>
        <dbReference type="Proteomes" id="UP000187209"/>
    </source>
</evidence>
<feature type="transmembrane region" description="Helical" evidence="5">
    <location>
        <begin position="139"/>
        <end position="155"/>
    </location>
</feature>
<feature type="transmembrane region" description="Helical" evidence="5">
    <location>
        <begin position="234"/>
        <end position="252"/>
    </location>
</feature>
<comment type="subcellular location">
    <subcellularLocation>
        <location evidence="1">Membrane</location>
        <topology evidence="1">Multi-pass membrane protein</topology>
    </subcellularLocation>
</comment>
<evidence type="ECO:0000256" key="2">
    <source>
        <dbReference type="ARBA" id="ARBA00022692"/>
    </source>
</evidence>
<evidence type="ECO:0000256" key="5">
    <source>
        <dbReference type="SAM" id="Phobius"/>
    </source>
</evidence>
<keyword evidence="3 5" id="KW-1133">Transmembrane helix</keyword>
<evidence type="ECO:0000256" key="4">
    <source>
        <dbReference type="ARBA" id="ARBA00023136"/>
    </source>
</evidence>
<dbReference type="PANTHER" id="PTHR22950">
    <property type="entry name" value="AMINO ACID TRANSPORTER"/>
    <property type="match status" value="1"/>
</dbReference>
<reference evidence="7 8" key="1">
    <citation type="submission" date="2016-11" db="EMBL/GenBank/DDBJ databases">
        <title>The macronuclear genome of Stentor coeruleus: a giant cell with tiny introns.</title>
        <authorList>
            <person name="Slabodnick M."/>
            <person name="Ruby J.G."/>
            <person name="Reiff S.B."/>
            <person name="Swart E.C."/>
            <person name="Gosai S."/>
            <person name="Prabakaran S."/>
            <person name="Witkowska E."/>
            <person name="Larue G.E."/>
            <person name="Fisher S."/>
            <person name="Freeman R.M."/>
            <person name="Gunawardena J."/>
            <person name="Chu W."/>
            <person name="Stover N.A."/>
            <person name="Gregory B.D."/>
            <person name="Nowacki M."/>
            <person name="Derisi J."/>
            <person name="Roy S.W."/>
            <person name="Marshall W.F."/>
            <person name="Sood P."/>
        </authorList>
    </citation>
    <scope>NUCLEOTIDE SEQUENCE [LARGE SCALE GENOMIC DNA]</scope>
    <source>
        <strain evidence="7">WM001</strain>
    </source>
</reference>
<gene>
    <name evidence="7" type="ORF">SteCoe_24390</name>
</gene>
<evidence type="ECO:0000313" key="7">
    <source>
        <dbReference type="EMBL" id="OMJ76257.1"/>
    </source>
</evidence>
<feature type="transmembrane region" description="Helical" evidence="5">
    <location>
        <begin position="371"/>
        <end position="392"/>
    </location>
</feature>
<dbReference type="InterPro" id="IPR013057">
    <property type="entry name" value="AA_transpt_TM"/>
</dbReference>
<accession>A0A1R2BHK5</accession>